<accession>A0A392U5B2</accession>
<proteinExistence type="predicted"/>
<dbReference type="AlphaFoldDB" id="A0A392U5B2"/>
<reference evidence="1 2" key="1">
    <citation type="journal article" date="2018" name="Front. Plant Sci.">
        <title>Red Clover (Trifolium pratense) and Zigzag Clover (T. medium) - A Picture of Genomic Similarities and Differences.</title>
        <authorList>
            <person name="Dluhosova J."/>
            <person name="Istvanek J."/>
            <person name="Nedelnik J."/>
            <person name="Repkova J."/>
        </authorList>
    </citation>
    <scope>NUCLEOTIDE SEQUENCE [LARGE SCALE GENOMIC DNA]</scope>
    <source>
        <strain evidence="2">cv. 10/8</strain>
        <tissue evidence="1">Leaf</tissue>
    </source>
</reference>
<protein>
    <submittedName>
        <fullName evidence="1">Uncharacterized protein</fullName>
    </submittedName>
</protein>
<name>A0A392U5B2_9FABA</name>
<keyword evidence="2" id="KW-1185">Reference proteome</keyword>
<dbReference type="EMBL" id="LXQA010738644">
    <property type="protein sequence ID" value="MCI68552.1"/>
    <property type="molecule type" value="Genomic_DNA"/>
</dbReference>
<sequence length="51" mass="5625">MVQQTSLNGEIHKTAHAIQRDCHLPARHMEVVGLPVSSLNKSSQQPGINEH</sequence>
<feature type="non-terminal residue" evidence="1">
    <location>
        <position position="51"/>
    </location>
</feature>
<organism evidence="1 2">
    <name type="scientific">Trifolium medium</name>
    <dbReference type="NCBI Taxonomy" id="97028"/>
    <lineage>
        <taxon>Eukaryota</taxon>
        <taxon>Viridiplantae</taxon>
        <taxon>Streptophyta</taxon>
        <taxon>Embryophyta</taxon>
        <taxon>Tracheophyta</taxon>
        <taxon>Spermatophyta</taxon>
        <taxon>Magnoliopsida</taxon>
        <taxon>eudicotyledons</taxon>
        <taxon>Gunneridae</taxon>
        <taxon>Pentapetalae</taxon>
        <taxon>rosids</taxon>
        <taxon>fabids</taxon>
        <taxon>Fabales</taxon>
        <taxon>Fabaceae</taxon>
        <taxon>Papilionoideae</taxon>
        <taxon>50 kb inversion clade</taxon>
        <taxon>NPAAA clade</taxon>
        <taxon>Hologalegina</taxon>
        <taxon>IRL clade</taxon>
        <taxon>Trifolieae</taxon>
        <taxon>Trifolium</taxon>
    </lineage>
</organism>
<dbReference type="Proteomes" id="UP000265520">
    <property type="component" value="Unassembled WGS sequence"/>
</dbReference>
<evidence type="ECO:0000313" key="2">
    <source>
        <dbReference type="Proteomes" id="UP000265520"/>
    </source>
</evidence>
<comment type="caution">
    <text evidence="1">The sequence shown here is derived from an EMBL/GenBank/DDBJ whole genome shotgun (WGS) entry which is preliminary data.</text>
</comment>
<evidence type="ECO:0000313" key="1">
    <source>
        <dbReference type="EMBL" id="MCI68552.1"/>
    </source>
</evidence>